<proteinExistence type="predicted"/>
<dbReference type="InterPro" id="IPR045843">
    <property type="entry name" value="IND-like"/>
</dbReference>
<dbReference type="PANTHER" id="PTHR45914">
    <property type="entry name" value="TRANSCRIPTION FACTOR HEC3-RELATED"/>
    <property type="match status" value="1"/>
</dbReference>
<evidence type="ECO:0000313" key="8">
    <source>
        <dbReference type="Proteomes" id="UP001189624"/>
    </source>
</evidence>
<evidence type="ECO:0000256" key="2">
    <source>
        <dbReference type="ARBA" id="ARBA00023015"/>
    </source>
</evidence>
<dbReference type="InterPro" id="IPR036638">
    <property type="entry name" value="HLH_DNA-bd_sf"/>
</dbReference>
<sequence length="310" mass="36177">MMAPNTYFNWDAIQISNLFYEVMQEEITTPNLQHLFSYSDESSFLSNGLFEPYIHPSYDSFASLTRRDSFPIQEDYHLPPCPKRQKLSHEREIHSSLQDFTQTVLPSDYLEGFAVPYDTCYSSQTEQLQQHVSSCEFPPQCVDFQFEKTGNEKTISRQSVAARDRRRKITEKTQELGKLVPRGPKMNTGEMFHAAAKYVKYLQAQVEMLELMHSLERDLGIRLEEENMEKEKAGVETLRGLVVSPFVEEIYREESSEIGVHSTAAKWFNLYATKLHDVQNLTDIIHGTKLHHGHDWHQHEAIKLWTLYHR</sequence>
<keyword evidence="2" id="KW-0805">Transcription regulation</keyword>
<evidence type="ECO:0000313" key="7">
    <source>
        <dbReference type="EMBL" id="CAJ1978342.1"/>
    </source>
</evidence>
<accession>A0AA86W4C0</accession>
<evidence type="ECO:0000256" key="3">
    <source>
        <dbReference type="ARBA" id="ARBA00023125"/>
    </source>
</evidence>
<dbReference type="GO" id="GO:0003677">
    <property type="term" value="F:DNA binding"/>
    <property type="evidence" value="ECO:0007669"/>
    <property type="project" value="UniProtKB-KW"/>
</dbReference>
<evidence type="ECO:0000256" key="1">
    <source>
        <dbReference type="ARBA" id="ARBA00004123"/>
    </source>
</evidence>
<keyword evidence="8" id="KW-1185">Reference proteome</keyword>
<dbReference type="Pfam" id="PF00407">
    <property type="entry name" value="Bet_v_1"/>
    <property type="match status" value="1"/>
</dbReference>
<dbReference type="GO" id="GO:0003700">
    <property type="term" value="F:DNA-binding transcription factor activity"/>
    <property type="evidence" value="ECO:0007669"/>
    <property type="project" value="InterPro"/>
</dbReference>
<evidence type="ECO:0000256" key="4">
    <source>
        <dbReference type="ARBA" id="ARBA00023163"/>
    </source>
</evidence>
<dbReference type="EMBL" id="OY731408">
    <property type="protein sequence ID" value="CAJ1978342.1"/>
    <property type="molecule type" value="Genomic_DNA"/>
</dbReference>
<dbReference type="AlphaFoldDB" id="A0AA86W4C0"/>
<dbReference type="Gramene" id="rna-AYBTSS11_LOCUS30535">
    <property type="protein sequence ID" value="CAJ1978342.1"/>
    <property type="gene ID" value="gene-AYBTSS11_LOCUS30535"/>
</dbReference>
<dbReference type="SUPFAM" id="SSF47459">
    <property type="entry name" value="HLH, helix-loop-helix DNA-binding domain"/>
    <property type="match status" value="1"/>
</dbReference>
<evidence type="ECO:0000259" key="6">
    <source>
        <dbReference type="PROSITE" id="PS50888"/>
    </source>
</evidence>
<keyword evidence="5" id="KW-0539">Nucleus</keyword>
<dbReference type="InterPro" id="IPR000916">
    <property type="entry name" value="Bet_v_I/MLP"/>
</dbReference>
<keyword evidence="3" id="KW-0238">DNA-binding</keyword>
<comment type="subcellular location">
    <subcellularLocation>
        <location evidence="1">Nucleus</location>
    </subcellularLocation>
</comment>
<dbReference type="SMART" id="SM00353">
    <property type="entry name" value="HLH"/>
    <property type="match status" value="1"/>
</dbReference>
<dbReference type="GO" id="GO:0006952">
    <property type="term" value="P:defense response"/>
    <property type="evidence" value="ECO:0007669"/>
    <property type="project" value="InterPro"/>
</dbReference>
<dbReference type="Proteomes" id="UP001189624">
    <property type="component" value="Chromosome 11"/>
</dbReference>
<feature type="domain" description="BHLH" evidence="6">
    <location>
        <begin position="153"/>
        <end position="202"/>
    </location>
</feature>
<dbReference type="GO" id="GO:0046983">
    <property type="term" value="F:protein dimerization activity"/>
    <property type="evidence" value="ECO:0007669"/>
    <property type="project" value="InterPro"/>
</dbReference>
<dbReference type="GO" id="GO:0005634">
    <property type="term" value="C:nucleus"/>
    <property type="evidence" value="ECO:0007669"/>
    <property type="project" value="UniProtKB-SubCell"/>
</dbReference>
<gene>
    <name evidence="7" type="ORF">AYBTSS11_LOCUS30535</name>
</gene>
<dbReference type="Gene3D" id="4.10.280.10">
    <property type="entry name" value="Helix-loop-helix DNA-binding domain"/>
    <property type="match status" value="1"/>
</dbReference>
<protein>
    <recommendedName>
        <fullName evidence="6">BHLH domain-containing protein</fullName>
    </recommendedName>
</protein>
<dbReference type="PROSITE" id="PS50888">
    <property type="entry name" value="BHLH"/>
    <property type="match status" value="1"/>
</dbReference>
<keyword evidence="4" id="KW-0804">Transcription</keyword>
<organism evidence="7 8">
    <name type="scientific">Sphenostylis stenocarpa</name>
    <dbReference type="NCBI Taxonomy" id="92480"/>
    <lineage>
        <taxon>Eukaryota</taxon>
        <taxon>Viridiplantae</taxon>
        <taxon>Streptophyta</taxon>
        <taxon>Embryophyta</taxon>
        <taxon>Tracheophyta</taxon>
        <taxon>Spermatophyta</taxon>
        <taxon>Magnoliopsida</taxon>
        <taxon>eudicotyledons</taxon>
        <taxon>Gunneridae</taxon>
        <taxon>Pentapetalae</taxon>
        <taxon>rosids</taxon>
        <taxon>fabids</taxon>
        <taxon>Fabales</taxon>
        <taxon>Fabaceae</taxon>
        <taxon>Papilionoideae</taxon>
        <taxon>50 kb inversion clade</taxon>
        <taxon>NPAAA clade</taxon>
        <taxon>indigoferoid/millettioid clade</taxon>
        <taxon>Phaseoleae</taxon>
        <taxon>Sphenostylis</taxon>
    </lineage>
</organism>
<name>A0AA86W4C0_9FABA</name>
<evidence type="ECO:0000256" key="5">
    <source>
        <dbReference type="ARBA" id="ARBA00023242"/>
    </source>
</evidence>
<reference evidence="7" key="1">
    <citation type="submission" date="2023-10" db="EMBL/GenBank/DDBJ databases">
        <authorList>
            <person name="Domelevo Entfellner J.-B."/>
        </authorList>
    </citation>
    <scope>NUCLEOTIDE SEQUENCE</scope>
</reference>
<dbReference type="InterPro" id="IPR011598">
    <property type="entry name" value="bHLH_dom"/>
</dbReference>